<reference evidence="2 3" key="1">
    <citation type="journal article" date="2013" name="Genome Biol.">
        <title>Comparative genomics of the core and accessory genomes of 48 Sinorhizobium strains comprising five genospecies.</title>
        <authorList>
            <person name="Sugawara M."/>
            <person name="Epstein B."/>
            <person name="Badgley B.D."/>
            <person name="Unno T."/>
            <person name="Xu L."/>
            <person name="Reese J."/>
            <person name="Gyaneshwar P."/>
            <person name="Denny R."/>
            <person name="Mudge J."/>
            <person name="Bharti A.K."/>
            <person name="Farmer A.D."/>
            <person name="May G.D."/>
            <person name="Woodward J.E."/>
            <person name="Medigue C."/>
            <person name="Vallenet D."/>
            <person name="Lajus A."/>
            <person name="Rouy Z."/>
            <person name="Martinez-Vaz B."/>
            <person name="Tiffin P."/>
            <person name="Young N.D."/>
            <person name="Sadowsky M.J."/>
        </authorList>
    </citation>
    <scope>NUCLEOTIDE SEQUENCE [LARGE SCALE GENOMIC DNA]</scope>
    <source>
        <strain evidence="2 3">USDA4894</strain>
    </source>
</reference>
<organism evidence="2 3">
    <name type="scientific">Sinorhizobium terangae</name>
    <dbReference type="NCBI Taxonomy" id="110322"/>
    <lineage>
        <taxon>Bacteria</taxon>
        <taxon>Pseudomonadati</taxon>
        <taxon>Pseudomonadota</taxon>
        <taxon>Alphaproteobacteria</taxon>
        <taxon>Hyphomicrobiales</taxon>
        <taxon>Rhizobiaceae</taxon>
        <taxon>Sinorhizobium/Ensifer group</taxon>
        <taxon>Sinorhizobium</taxon>
    </lineage>
</organism>
<evidence type="ECO:0000313" key="2">
    <source>
        <dbReference type="EMBL" id="MQX19049.1"/>
    </source>
</evidence>
<dbReference type="RefSeq" id="WP_153442738.1">
    <property type="nucleotide sequence ID" value="NZ_CP121659.1"/>
</dbReference>
<dbReference type="AlphaFoldDB" id="A0A6N7LPP8"/>
<protein>
    <submittedName>
        <fullName evidence="2">Uncharacterized protein</fullName>
    </submittedName>
</protein>
<keyword evidence="3" id="KW-1185">Reference proteome</keyword>
<name>A0A6N7LPP8_SINTE</name>
<dbReference type="Proteomes" id="UP000439983">
    <property type="component" value="Unassembled WGS sequence"/>
</dbReference>
<sequence>MSFFTTSFMTDGSYDSSLSQSAQGQLSSSYTDALTEALQDVTVADYIGFLANQGGLSVDDALAVKAAVIAGDFTLSDLFAAAQSKLGPVDGASITDPAPTMLVNGVEIDLTAILTGIDTETWSTVQASGKKLDTIYHTREFYTDTQEPADYDAGWSSDNQPPSAEPILKELTEDVAASPIDLLATASDPDGDTLSVVAGSLSFSVDGDAGSTTPPAYITVVDNIVTVDTSHPDLQPGGAIDLKLGETLTVVVNYTIEDGQGGTTTNALTIEIAGSADIYTGTESFTFQKIGGDITERSFSGSFTVDVDGFDGIVTVSGDADLNSVRESLGGTVDSGSFSIVGTESNSSTTETLNPYSKTVVLSDADFTDGTIAFNGTFSQQVANGSTVAVQLEYNYWA</sequence>
<evidence type="ECO:0000313" key="3">
    <source>
        <dbReference type="Proteomes" id="UP000439983"/>
    </source>
</evidence>
<dbReference type="EMBL" id="WITC01000127">
    <property type="protein sequence ID" value="MQX18944.1"/>
    <property type="molecule type" value="Genomic_DNA"/>
</dbReference>
<comment type="caution">
    <text evidence="2">The sequence shown here is derived from an EMBL/GenBank/DDBJ whole genome shotgun (WGS) entry which is preliminary data.</text>
</comment>
<evidence type="ECO:0000313" key="1">
    <source>
        <dbReference type="EMBL" id="MQX18944.1"/>
    </source>
</evidence>
<proteinExistence type="predicted"/>
<dbReference type="EMBL" id="WITC01000128">
    <property type="protein sequence ID" value="MQX19049.1"/>
    <property type="molecule type" value="Genomic_DNA"/>
</dbReference>
<dbReference type="OrthoDB" id="8417315at2"/>
<gene>
    <name evidence="1" type="ORF">GHK62_30695</name>
    <name evidence="2" type="ORF">GHK62_31265</name>
</gene>
<accession>A0A6N7LPP8</accession>